<evidence type="ECO:0000256" key="1">
    <source>
        <dbReference type="SAM" id="SignalP"/>
    </source>
</evidence>
<proteinExistence type="predicted"/>
<gene>
    <name evidence="2" type="ORF">L228DRAFT_243874</name>
</gene>
<reference evidence="2 3" key="1">
    <citation type="journal article" date="2016" name="Fungal Biol.">
        <title>The genome of Xylona heveae provides a window into fungal endophytism.</title>
        <authorList>
            <person name="Gazis R."/>
            <person name="Kuo A."/>
            <person name="Riley R."/>
            <person name="LaButti K."/>
            <person name="Lipzen A."/>
            <person name="Lin J."/>
            <person name="Amirebrahimi M."/>
            <person name="Hesse C.N."/>
            <person name="Spatafora J.W."/>
            <person name="Henrissat B."/>
            <person name="Hainaut M."/>
            <person name="Grigoriev I.V."/>
            <person name="Hibbett D.S."/>
        </authorList>
    </citation>
    <scope>NUCLEOTIDE SEQUENCE [LARGE SCALE GENOMIC DNA]</scope>
    <source>
        <strain evidence="2 3">TC161</strain>
    </source>
</reference>
<dbReference type="InParanoid" id="A0A165ILY1"/>
<organism evidence="2 3">
    <name type="scientific">Xylona heveae (strain CBS 132557 / TC161)</name>
    <dbReference type="NCBI Taxonomy" id="1328760"/>
    <lineage>
        <taxon>Eukaryota</taxon>
        <taxon>Fungi</taxon>
        <taxon>Dikarya</taxon>
        <taxon>Ascomycota</taxon>
        <taxon>Pezizomycotina</taxon>
        <taxon>Xylonomycetes</taxon>
        <taxon>Xylonales</taxon>
        <taxon>Xylonaceae</taxon>
        <taxon>Xylona</taxon>
    </lineage>
</organism>
<protein>
    <recommendedName>
        <fullName evidence="4">Secreted protein</fullName>
    </recommendedName>
</protein>
<evidence type="ECO:0000313" key="2">
    <source>
        <dbReference type="EMBL" id="KZF25084.1"/>
    </source>
</evidence>
<dbReference type="RefSeq" id="XP_018190639.1">
    <property type="nucleotide sequence ID" value="XM_018331789.1"/>
</dbReference>
<sequence>MSGATWLVLLVRSLADESHVQVTLSMILLTVTQWSRQWCSSPGSGVEIRGAAVTFCPTGQEHSLCISCLTSSH</sequence>
<feature type="signal peptide" evidence="1">
    <location>
        <begin position="1"/>
        <end position="15"/>
    </location>
</feature>
<name>A0A165ILY1_XYLHT</name>
<feature type="chain" id="PRO_5012407454" description="Secreted protein" evidence="1">
    <location>
        <begin position="16"/>
        <end position="73"/>
    </location>
</feature>
<dbReference type="GeneID" id="28896926"/>
<dbReference type="Proteomes" id="UP000076632">
    <property type="component" value="Unassembled WGS sequence"/>
</dbReference>
<keyword evidence="1" id="KW-0732">Signal</keyword>
<dbReference type="AlphaFoldDB" id="A0A165ILY1"/>
<accession>A0A165ILY1</accession>
<keyword evidence="3" id="KW-1185">Reference proteome</keyword>
<evidence type="ECO:0008006" key="4">
    <source>
        <dbReference type="Google" id="ProtNLM"/>
    </source>
</evidence>
<evidence type="ECO:0000313" key="3">
    <source>
        <dbReference type="Proteomes" id="UP000076632"/>
    </source>
</evidence>
<dbReference type="EMBL" id="KV407455">
    <property type="protein sequence ID" value="KZF25084.1"/>
    <property type="molecule type" value="Genomic_DNA"/>
</dbReference>